<sequence length="263" mass="28170">MGMPHRVERTNTQDRGGLFHSFPDEEPVMSSRKIAAATLLSAGLLMAGNVAASEVSGDITVVSDYLFRGVTQTDEKPALQGGVTWTHDSGFYVGAWGSSISWLSDSDPDVSSQVELDGFLGYAGSFGESDFGYDVGVNYYWYPGSYPSGFDKADTTEVYVGLSWKFLSAKYWYAVTDLFGIPDSDGSTNLDLSASLEFADGWSGSAAVGKQWVKGVGGTGTYAFWSVGVDKSFDSGFGIGLSYNDNDLIGPDETFVLSLSKSF</sequence>
<evidence type="ECO:0000313" key="3">
    <source>
        <dbReference type="Proteomes" id="UP000319980"/>
    </source>
</evidence>
<accession>A0A5C5TYZ4</accession>
<comment type="caution">
    <text evidence="2">The sequence shown here is derived from an EMBL/GenBank/DDBJ whole genome shotgun (WGS) entry which is preliminary data.</text>
</comment>
<proteinExistence type="predicted"/>
<dbReference type="AlphaFoldDB" id="A0A5C5TYZ4"/>
<feature type="compositionally biased region" description="Basic and acidic residues" evidence="1">
    <location>
        <begin position="1"/>
        <end position="12"/>
    </location>
</feature>
<evidence type="ECO:0008006" key="4">
    <source>
        <dbReference type="Google" id="ProtNLM"/>
    </source>
</evidence>
<dbReference type="Proteomes" id="UP000319980">
    <property type="component" value="Unassembled WGS sequence"/>
</dbReference>
<organism evidence="2 3">
    <name type="scientific">Luteimonas marina</name>
    <dbReference type="NCBI Taxonomy" id="488485"/>
    <lineage>
        <taxon>Bacteria</taxon>
        <taxon>Pseudomonadati</taxon>
        <taxon>Pseudomonadota</taxon>
        <taxon>Gammaproteobacteria</taxon>
        <taxon>Lysobacterales</taxon>
        <taxon>Lysobacteraceae</taxon>
        <taxon>Luteimonas</taxon>
    </lineage>
</organism>
<dbReference type="NCBIfam" id="TIGR02001">
    <property type="entry name" value="gcw_chp"/>
    <property type="match status" value="1"/>
</dbReference>
<name>A0A5C5TYZ4_9GAMM</name>
<feature type="region of interest" description="Disordered" evidence="1">
    <location>
        <begin position="1"/>
        <end position="24"/>
    </location>
</feature>
<gene>
    <name evidence="2" type="ORF">FQY83_13230</name>
</gene>
<keyword evidence="3" id="KW-1185">Reference proteome</keyword>
<dbReference type="Pfam" id="PF09694">
    <property type="entry name" value="Gcw_chp"/>
    <property type="match status" value="1"/>
</dbReference>
<protein>
    <recommendedName>
        <fullName evidence="4">Choline dehydrogenase</fullName>
    </recommendedName>
</protein>
<dbReference type="EMBL" id="VOHK01000005">
    <property type="protein sequence ID" value="TWT19313.1"/>
    <property type="molecule type" value="Genomic_DNA"/>
</dbReference>
<evidence type="ECO:0000313" key="2">
    <source>
        <dbReference type="EMBL" id="TWT19313.1"/>
    </source>
</evidence>
<dbReference type="InterPro" id="IPR010239">
    <property type="entry name" value="CHP02001"/>
</dbReference>
<evidence type="ECO:0000256" key="1">
    <source>
        <dbReference type="SAM" id="MobiDB-lite"/>
    </source>
</evidence>
<reference evidence="2 3" key="1">
    <citation type="journal article" date="2008" name="Int. J. Syst. Evol. Microbiol.">
        <title>Luteimonas marina sp. nov., isolated from seawater.</title>
        <authorList>
            <person name="Baik K.S."/>
            <person name="Park S.C."/>
            <person name="Kim M.S."/>
            <person name="Kim E.M."/>
            <person name="Park C."/>
            <person name="Chun J."/>
            <person name="Seong C.N."/>
        </authorList>
    </citation>
    <scope>NUCLEOTIDE SEQUENCE [LARGE SCALE GENOMIC DNA]</scope>
    <source>
        <strain evidence="2 3">FR1330</strain>
    </source>
</reference>